<dbReference type="InParanoid" id="A0A0C3AKW2"/>
<dbReference type="HOGENOM" id="CLU_1384629_0_0_1"/>
<accession>A0A0C3AKW2</accession>
<dbReference type="Proteomes" id="UP000054166">
    <property type="component" value="Unassembled WGS sequence"/>
</dbReference>
<evidence type="ECO:0000313" key="1">
    <source>
        <dbReference type="EMBL" id="KIM74558.1"/>
    </source>
</evidence>
<reference evidence="1 2" key="1">
    <citation type="submission" date="2014-04" db="EMBL/GenBank/DDBJ databases">
        <authorList>
            <consortium name="DOE Joint Genome Institute"/>
            <person name="Kuo A."/>
            <person name="Tarkka M."/>
            <person name="Buscot F."/>
            <person name="Kohler A."/>
            <person name="Nagy L.G."/>
            <person name="Floudas D."/>
            <person name="Copeland A."/>
            <person name="Barry K.W."/>
            <person name="Cichocki N."/>
            <person name="Veneault-Fourrey C."/>
            <person name="LaButti K."/>
            <person name="Lindquist E.A."/>
            <person name="Lipzen A."/>
            <person name="Lundell T."/>
            <person name="Morin E."/>
            <person name="Murat C."/>
            <person name="Sun H."/>
            <person name="Tunlid A."/>
            <person name="Henrissat B."/>
            <person name="Grigoriev I.V."/>
            <person name="Hibbett D.S."/>
            <person name="Martin F."/>
            <person name="Nordberg H.P."/>
            <person name="Cantor M.N."/>
            <person name="Hua S.X."/>
        </authorList>
    </citation>
    <scope>NUCLEOTIDE SEQUENCE [LARGE SCALE GENOMIC DNA]</scope>
    <source>
        <strain evidence="1 2">F 1598</strain>
    </source>
</reference>
<organism evidence="1 2">
    <name type="scientific">Piloderma croceum (strain F 1598)</name>
    <dbReference type="NCBI Taxonomy" id="765440"/>
    <lineage>
        <taxon>Eukaryota</taxon>
        <taxon>Fungi</taxon>
        <taxon>Dikarya</taxon>
        <taxon>Basidiomycota</taxon>
        <taxon>Agaricomycotina</taxon>
        <taxon>Agaricomycetes</taxon>
        <taxon>Agaricomycetidae</taxon>
        <taxon>Atheliales</taxon>
        <taxon>Atheliaceae</taxon>
        <taxon>Piloderma</taxon>
    </lineage>
</organism>
<gene>
    <name evidence="1" type="ORF">PILCRDRAFT_92523</name>
</gene>
<name>A0A0C3AKW2_PILCF</name>
<dbReference type="AlphaFoldDB" id="A0A0C3AKW2"/>
<proteinExistence type="predicted"/>
<evidence type="ECO:0000313" key="2">
    <source>
        <dbReference type="Proteomes" id="UP000054166"/>
    </source>
</evidence>
<dbReference type="EMBL" id="KN833059">
    <property type="protein sequence ID" value="KIM74558.1"/>
    <property type="molecule type" value="Genomic_DNA"/>
</dbReference>
<sequence>MRAWDEYVGYGGVCGGGKVGVLVGHWRCAGYRGVKSKYGSRDTSITAAASRGPYIVGEECLLFRDWTAIEGALAATEAPTAPGTVYRLLTAICRPYAPAVDSAGSGIVSSATWTSGKAKQGHMVSGRGSDEVVERSRIEFHRDVNDYDGYDVDVSTGSIVVVPPFPEVVIASVGLPSILERTPGSVRTKRHRGGRAP</sequence>
<reference evidence="2" key="2">
    <citation type="submission" date="2015-01" db="EMBL/GenBank/DDBJ databases">
        <title>Evolutionary Origins and Diversification of the Mycorrhizal Mutualists.</title>
        <authorList>
            <consortium name="DOE Joint Genome Institute"/>
            <consortium name="Mycorrhizal Genomics Consortium"/>
            <person name="Kohler A."/>
            <person name="Kuo A."/>
            <person name="Nagy L.G."/>
            <person name="Floudas D."/>
            <person name="Copeland A."/>
            <person name="Barry K.W."/>
            <person name="Cichocki N."/>
            <person name="Veneault-Fourrey C."/>
            <person name="LaButti K."/>
            <person name="Lindquist E.A."/>
            <person name="Lipzen A."/>
            <person name="Lundell T."/>
            <person name="Morin E."/>
            <person name="Murat C."/>
            <person name="Riley R."/>
            <person name="Ohm R."/>
            <person name="Sun H."/>
            <person name="Tunlid A."/>
            <person name="Henrissat B."/>
            <person name="Grigoriev I.V."/>
            <person name="Hibbett D.S."/>
            <person name="Martin F."/>
        </authorList>
    </citation>
    <scope>NUCLEOTIDE SEQUENCE [LARGE SCALE GENOMIC DNA]</scope>
    <source>
        <strain evidence="2">F 1598</strain>
    </source>
</reference>
<keyword evidence="2" id="KW-1185">Reference proteome</keyword>
<protein>
    <submittedName>
        <fullName evidence="1">Uncharacterized protein</fullName>
    </submittedName>
</protein>